<comment type="caution">
    <text evidence="1">The sequence shown here is derived from an EMBL/GenBank/DDBJ whole genome shotgun (WGS) entry which is preliminary data.</text>
</comment>
<reference evidence="1 2" key="1">
    <citation type="journal article" date="2018" name="PLoS ONE">
        <title>The draft genome of Kipferlia bialata reveals reductive genome evolution in fornicate parasites.</title>
        <authorList>
            <person name="Tanifuji G."/>
            <person name="Takabayashi S."/>
            <person name="Kume K."/>
            <person name="Takagi M."/>
            <person name="Nakayama T."/>
            <person name="Kamikawa R."/>
            <person name="Inagaki Y."/>
            <person name="Hashimoto T."/>
        </authorList>
    </citation>
    <scope>NUCLEOTIDE SEQUENCE [LARGE SCALE GENOMIC DNA]</scope>
    <source>
        <strain evidence="1">NY0173</strain>
    </source>
</reference>
<dbReference type="Proteomes" id="UP000265618">
    <property type="component" value="Unassembled WGS sequence"/>
</dbReference>
<proteinExistence type="predicted"/>
<sequence length="29" mass="2989">SLPDSGLSLTTLSSGCTTGVRQILIRLVT</sequence>
<evidence type="ECO:0000313" key="2">
    <source>
        <dbReference type="Proteomes" id="UP000265618"/>
    </source>
</evidence>
<dbReference type="AlphaFoldDB" id="A0A391PE88"/>
<gene>
    <name evidence="1" type="ORF">KIPB_016442</name>
</gene>
<dbReference type="EMBL" id="BDIP01010051">
    <property type="protein sequence ID" value="GCA65172.1"/>
    <property type="molecule type" value="Genomic_DNA"/>
</dbReference>
<name>A0A391PE88_9EUKA</name>
<organism evidence="1 2">
    <name type="scientific">Kipferlia bialata</name>
    <dbReference type="NCBI Taxonomy" id="797122"/>
    <lineage>
        <taxon>Eukaryota</taxon>
        <taxon>Metamonada</taxon>
        <taxon>Carpediemonas-like organisms</taxon>
        <taxon>Kipferlia</taxon>
    </lineage>
</organism>
<evidence type="ECO:0000313" key="1">
    <source>
        <dbReference type="EMBL" id="GCA65172.1"/>
    </source>
</evidence>
<keyword evidence="2" id="KW-1185">Reference proteome</keyword>
<feature type="non-terminal residue" evidence="1">
    <location>
        <position position="1"/>
    </location>
</feature>
<accession>A0A391PE88</accession>
<protein>
    <submittedName>
        <fullName evidence="1">Uncharacterized protein</fullName>
    </submittedName>
</protein>